<dbReference type="SUPFAM" id="SSF53448">
    <property type="entry name" value="Nucleotide-diphospho-sugar transferases"/>
    <property type="match status" value="1"/>
</dbReference>
<reference evidence="1 2" key="1">
    <citation type="submission" date="2020-12" db="EMBL/GenBank/DDBJ databases">
        <title>Geomonas sp. Red259, isolated from paddy soil.</title>
        <authorList>
            <person name="Xu Z."/>
            <person name="Zhang Z."/>
            <person name="Masuda Y."/>
            <person name="Itoh H."/>
            <person name="Senoo K."/>
        </authorList>
    </citation>
    <scope>NUCLEOTIDE SEQUENCE [LARGE SCALE GENOMIC DNA]</scope>
    <source>
        <strain evidence="1 2">Red259</strain>
    </source>
</reference>
<organism evidence="1 2">
    <name type="scientific">Geomonas propionica</name>
    <dbReference type="NCBI Taxonomy" id="2798582"/>
    <lineage>
        <taxon>Bacteria</taxon>
        <taxon>Pseudomonadati</taxon>
        <taxon>Thermodesulfobacteriota</taxon>
        <taxon>Desulfuromonadia</taxon>
        <taxon>Geobacterales</taxon>
        <taxon>Geobacteraceae</taxon>
        <taxon>Geomonas</taxon>
    </lineage>
</organism>
<name>A0ABS0YWW4_9BACT</name>
<accession>A0ABS0YWW4</accession>
<evidence type="ECO:0000313" key="1">
    <source>
        <dbReference type="EMBL" id="MBJ6802444.1"/>
    </source>
</evidence>
<proteinExistence type="predicted"/>
<dbReference type="EMBL" id="JAEMHK010000019">
    <property type="protein sequence ID" value="MBJ6802444.1"/>
    <property type="molecule type" value="Genomic_DNA"/>
</dbReference>
<sequence>MSKVDVAVQSYMKPESLLYTLMTLKEQSGALIDTVYINDDCSAPGVVEKYRSAAVQEYFHPWKIKVRVNTHRTKWGPGFVRGYWPRHLSVWRFLKFGLINLYSNGRLFYDRENIRYQWALEQSDKEWVYLIHDDIEFTDDVVKLYLDYAQRMTNPAIIGDLGQCWFCRHFTEEPPCNRAKIMEGIYPSEEWPITGVGKKRRACRINEWSCMVSTRAARDIAERERAFFGNYDDFGDVGAYWFDRAIALGYSFADPITDSDEKLKFYLHGWQGHSGHAVWVNQGDGKVQYQNSLIEQRMQEKFGVVL</sequence>
<keyword evidence="2" id="KW-1185">Reference proteome</keyword>
<evidence type="ECO:0000313" key="2">
    <source>
        <dbReference type="Proteomes" id="UP000641025"/>
    </source>
</evidence>
<dbReference type="RefSeq" id="WP_199396915.1">
    <property type="nucleotide sequence ID" value="NZ_JAEMHK010000019.1"/>
</dbReference>
<gene>
    <name evidence="1" type="ORF">JFN90_20135</name>
</gene>
<protein>
    <recommendedName>
        <fullName evidence="3">Glycosyl transferase family 2</fullName>
    </recommendedName>
</protein>
<dbReference type="InterPro" id="IPR029044">
    <property type="entry name" value="Nucleotide-diphossugar_trans"/>
</dbReference>
<dbReference type="Proteomes" id="UP000641025">
    <property type="component" value="Unassembled WGS sequence"/>
</dbReference>
<comment type="caution">
    <text evidence="1">The sequence shown here is derived from an EMBL/GenBank/DDBJ whole genome shotgun (WGS) entry which is preliminary data.</text>
</comment>
<evidence type="ECO:0008006" key="3">
    <source>
        <dbReference type="Google" id="ProtNLM"/>
    </source>
</evidence>